<gene>
    <name evidence="1" type="ORF">CQW23_19511</name>
</gene>
<comment type="caution">
    <text evidence="1">The sequence shown here is derived from an EMBL/GenBank/DDBJ whole genome shotgun (WGS) entry which is preliminary data.</text>
</comment>
<name>A0A2G2W603_CAPBA</name>
<protein>
    <submittedName>
        <fullName evidence="1">Uncharacterized protein</fullName>
    </submittedName>
</protein>
<accession>A0A2G2W603</accession>
<evidence type="ECO:0000313" key="1">
    <source>
        <dbReference type="EMBL" id="PHT40657.1"/>
    </source>
</evidence>
<sequence>MGYFVELAHAIMGKKGFGHMAARCILGMGVVEWNIKSFVEGSNGGEEYMELGCRLGLGIGNMGEVVFWDRNGFHLR</sequence>
<dbReference type="EMBL" id="MLFT02000008">
    <property type="protein sequence ID" value="PHT40657.1"/>
    <property type="molecule type" value="Genomic_DNA"/>
</dbReference>
<proteinExistence type="predicted"/>
<reference evidence="2" key="2">
    <citation type="journal article" date="2017" name="J. Anim. Genet.">
        <title>Multiple reference genome sequences of hot pepper reveal the massive evolution of plant disease resistance genes by retroduplication.</title>
        <authorList>
            <person name="Kim S."/>
            <person name="Park J."/>
            <person name="Yeom S.-I."/>
            <person name="Kim Y.-M."/>
            <person name="Seo E."/>
            <person name="Kim K.-T."/>
            <person name="Kim M.-S."/>
            <person name="Lee J.M."/>
            <person name="Cheong K."/>
            <person name="Shin H.-S."/>
            <person name="Kim S.-B."/>
            <person name="Han K."/>
            <person name="Lee J."/>
            <person name="Park M."/>
            <person name="Lee H.-A."/>
            <person name="Lee H.-Y."/>
            <person name="Lee Y."/>
            <person name="Oh S."/>
            <person name="Lee J.H."/>
            <person name="Choi E."/>
            <person name="Choi E."/>
            <person name="Lee S.E."/>
            <person name="Jeon J."/>
            <person name="Kim H."/>
            <person name="Choi G."/>
            <person name="Song H."/>
            <person name="Lee J."/>
            <person name="Lee S.-C."/>
            <person name="Kwon J.-K."/>
            <person name="Lee H.-Y."/>
            <person name="Koo N."/>
            <person name="Hong Y."/>
            <person name="Kim R.W."/>
            <person name="Kang W.-H."/>
            <person name="Huh J.H."/>
            <person name="Kang B.-C."/>
            <person name="Yang T.-J."/>
            <person name="Lee Y.-H."/>
            <person name="Bennetzen J.L."/>
            <person name="Choi D."/>
        </authorList>
    </citation>
    <scope>NUCLEOTIDE SEQUENCE [LARGE SCALE GENOMIC DNA]</scope>
    <source>
        <strain evidence="2">cv. PBC81</strain>
    </source>
</reference>
<dbReference type="AlphaFoldDB" id="A0A2G2W603"/>
<reference evidence="1 2" key="1">
    <citation type="journal article" date="2017" name="Genome Biol.">
        <title>New reference genome sequences of hot pepper reveal the massive evolution of plant disease-resistance genes by retroduplication.</title>
        <authorList>
            <person name="Kim S."/>
            <person name="Park J."/>
            <person name="Yeom S.I."/>
            <person name="Kim Y.M."/>
            <person name="Seo E."/>
            <person name="Kim K.T."/>
            <person name="Kim M.S."/>
            <person name="Lee J.M."/>
            <person name="Cheong K."/>
            <person name="Shin H.S."/>
            <person name="Kim S.B."/>
            <person name="Han K."/>
            <person name="Lee J."/>
            <person name="Park M."/>
            <person name="Lee H.A."/>
            <person name="Lee H.Y."/>
            <person name="Lee Y."/>
            <person name="Oh S."/>
            <person name="Lee J.H."/>
            <person name="Choi E."/>
            <person name="Choi E."/>
            <person name="Lee S.E."/>
            <person name="Jeon J."/>
            <person name="Kim H."/>
            <person name="Choi G."/>
            <person name="Song H."/>
            <person name="Lee J."/>
            <person name="Lee S.C."/>
            <person name="Kwon J.K."/>
            <person name="Lee H.Y."/>
            <person name="Koo N."/>
            <person name="Hong Y."/>
            <person name="Kim R.W."/>
            <person name="Kang W.H."/>
            <person name="Huh J.H."/>
            <person name="Kang B.C."/>
            <person name="Yang T.J."/>
            <person name="Lee Y.H."/>
            <person name="Bennetzen J.L."/>
            <person name="Choi D."/>
        </authorList>
    </citation>
    <scope>NUCLEOTIDE SEQUENCE [LARGE SCALE GENOMIC DNA]</scope>
    <source>
        <strain evidence="2">cv. PBC81</strain>
    </source>
</reference>
<dbReference type="Proteomes" id="UP000224567">
    <property type="component" value="Unassembled WGS sequence"/>
</dbReference>
<keyword evidence="2" id="KW-1185">Reference proteome</keyword>
<evidence type="ECO:0000313" key="2">
    <source>
        <dbReference type="Proteomes" id="UP000224567"/>
    </source>
</evidence>
<organism evidence="1 2">
    <name type="scientific">Capsicum baccatum</name>
    <name type="common">Peruvian pepper</name>
    <dbReference type="NCBI Taxonomy" id="33114"/>
    <lineage>
        <taxon>Eukaryota</taxon>
        <taxon>Viridiplantae</taxon>
        <taxon>Streptophyta</taxon>
        <taxon>Embryophyta</taxon>
        <taxon>Tracheophyta</taxon>
        <taxon>Spermatophyta</taxon>
        <taxon>Magnoliopsida</taxon>
        <taxon>eudicotyledons</taxon>
        <taxon>Gunneridae</taxon>
        <taxon>Pentapetalae</taxon>
        <taxon>asterids</taxon>
        <taxon>lamiids</taxon>
        <taxon>Solanales</taxon>
        <taxon>Solanaceae</taxon>
        <taxon>Solanoideae</taxon>
        <taxon>Capsiceae</taxon>
        <taxon>Capsicum</taxon>
    </lineage>
</organism>